<dbReference type="Proteomes" id="UP000075606">
    <property type="component" value="Unassembled WGS sequence"/>
</dbReference>
<evidence type="ECO:0000313" key="2">
    <source>
        <dbReference type="EMBL" id="KYG77459.1"/>
    </source>
</evidence>
<dbReference type="AlphaFoldDB" id="A0A150XFF5"/>
<comment type="caution">
    <text evidence="2">The sequence shown here is derived from an EMBL/GenBank/DDBJ whole genome shotgun (WGS) entry which is preliminary data.</text>
</comment>
<dbReference type="EMBL" id="LRPC01000001">
    <property type="protein sequence ID" value="KYG77459.1"/>
    <property type="molecule type" value="Genomic_DNA"/>
</dbReference>
<evidence type="ECO:0000313" key="3">
    <source>
        <dbReference type="Proteomes" id="UP000075606"/>
    </source>
</evidence>
<accession>A0A150XFF5</accession>
<organism evidence="2 3">
    <name type="scientific">Roseivirga spongicola</name>
    <dbReference type="NCBI Taxonomy" id="333140"/>
    <lineage>
        <taxon>Bacteria</taxon>
        <taxon>Pseudomonadati</taxon>
        <taxon>Bacteroidota</taxon>
        <taxon>Cytophagia</taxon>
        <taxon>Cytophagales</taxon>
        <taxon>Roseivirgaceae</taxon>
        <taxon>Roseivirga</taxon>
    </lineage>
</organism>
<evidence type="ECO:0008006" key="4">
    <source>
        <dbReference type="Google" id="ProtNLM"/>
    </source>
</evidence>
<reference evidence="2 3" key="1">
    <citation type="submission" date="2016-01" db="EMBL/GenBank/DDBJ databases">
        <title>Genome sequencing of Roseivirga spongicola UST030701-084.</title>
        <authorList>
            <person name="Selvaratnam C."/>
            <person name="Thevarajoo S."/>
            <person name="Goh K.M."/>
            <person name="Ee R."/>
            <person name="Chan K.-G."/>
            <person name="Chong C.S."/>
        </authorList>
    </citation>
    <scope>NUCLEOTIDE SEQUENCE [LARGE SCALE GENOMIC DNA]</scope>
    <source>
        <strain evidence="2 3">UST030701-084</strain>
    </source>
</reference>
<keyword evidence="3" id="KW-1185">Reference proteome</keyword>
<sequence length="60" mass="6946">MNLFGQAQQQRSFNQQGRYEQQRQPKDGNVKIDYAPGKKKGKKSSDNFKGGDYVDYEEVD</sequence>
<gene>
    <name evidence="2" type="ORF">AWW68_01425</name>
</gene>
<feature type="compositionally biased region" description="Basic and acidic residues" evidence="1">
    <location>
        <begin position="20"/>
        <end position="30"/>
    </location>
</feature>
<feature type="region of interest" description="Disordered" evidence="1">
    <location>
        <begin position="1"/>
        <end position="60"/>
    </location>
</feature>
<proteinExistence type="predicted"/>
<evidence type="ECO:0000256" key="1">
    <source>
        <dbReference type="SAM" id="MobiDB-lite"/>
    </source>
</evidence>
<feature type="compositionally biased region" description="Polar residues" evidence="1">
    <location>
        <begin position="1"/>
        <end position="19"/>
    </location>
</feature>
<protein>
    <recommendedName>
        <fullName evidence="4">DUF4834 family protein</fullName>
    </recommendedName>
</protein>
<name>A0A150XFF5_9BACT</name>